<evidence type="ECO:0000313" key="5">
    <source>
        <dbReference type="EMBL" id="KAK2080888.1"/>
    </source>
</evidence>
<name>A0AAD9IM28_PROWI</name>
<dbReference type="EMBL" id="JASFZW010000001">
    <property type="protein sequence ID" value="KAK2080888.1"/>
    <property type="molecule type" value="Genomic_DNA"/>
</dbReference>
<evidence type="ECO:0000256" key="1">
    <source>
        <dbReference type="ARBA" id="ARBA00004323"/>
    </source>
</evidence>
<dbReference type="InterPro" id="IPR004263">
    <property type="entry name" value="Exostosin"/>
</dbReference>
<proteinExistence type="inferred from homology"/>
<sequence>MPRILHATGMLEEAQNWIQVHYPYWDRKGGRDHIWEYQHPLWLPKGHLRRLTKGPCYDPSKDLLVPAMHSPDTLRASPLMGKAPVPRTRLAIFKGRMQFHDLRYSRGTRQRLAKRAWQDDWDRRHGILVADHGNKTRKSYSELMASSVFCLAIIGDGWTTRVEDAMLHGCIPVLIMDGVDPIYANLINETDISSADRE</sequence>
<dbReference type="Pfam" id="PF03016">
    <property type="entry name" value="Exostosin_GT47"/>
    <property type="match status" value="1"/>
</dbReference>
<evidence type="ECO:0000259" key="4">
    <source>
        <dbReference type="Pfam" id="PF03016"/>
    </source>
</evidence>
<protein>
    <recommendedName>
        <fullName evidence="4">Exostosin GT47 domain-containing protein</fullName>
    </recommendedName>
</protein>
<reference evidence="5" key="1">
    <citation type="submission" date="2021-01" db="EMBL/GenBank/DDBJ databases">
        <authorList>
            <person name="Eckstrom K.M.E."/>
        </authorList>
    </citation>
    <scope>NUCLEOTIDE SEQUENCE</scope>
    <source>
        <strain evidence="5">UVCC 0001</strain>
    </source>
</reference>
<comment type="caution">
    <text evidence="5">The sequence shown here is derived from an EMBL/GenBank/DDBJ whole genome shotgun (WGS) entry which is preliminary data.</text>
</comment>
<evidence type="ECO:0000256" key="3">
    <source>
        <dbReference type="ARBA" id="ARBA00023034"/>
    </source>
</evidence>
<dbReference type="PANTHER" id="PTHR11062:SF268">
    <property type="entry name" value="FAMILY PROTEIN, PUTATIVE, EXPRESSED-RELATED"/>
    <property type="match status" value="1"/>
</dbReference>
<dbReference type="AlphaFoldDB" id="A0AAD9IM28"/>
<comment type="subcellular location">
    <subcellularLocation>
        <location evidence="1">Golgi apparatus membrane</location>
        <topology evidence="1">Single-pass type II membrane protein</topology>
    </subcellularLocation>
</comment>
<gene>
    <name evidence="5" type="ORF">QBZ16_000742</name>
</gene>
<dbReference type="PANTHER" id="PTHR11062">
    <property type="entry name" value="EXOSTOSIN HEPARAN SULFATE GLYCOSYLTRANSFERASE -RELATED"/>
    <property type="match status" value="1"/>
</dbReference>
<evidence type="ECO:0000256" key="2">
    <source>
        <dbReference type="ARBA" id="ARBA00010271"/>
    </source>
</evidence>
<comment type="similarity">
    <text evidence="2">Belongs to the glycosyltransferase 47 family.</text>
</comment>
<accession>A0AAD9IM28</accession>
<organism evidence="5 6">
    <name type="scientific">Prototheca wickerhamii</name>
    <dbReference type="NCBI Taxonomy" id="3111"/>
    <lineage>
        <taxon>Eukaryota</taxon>
        <taxon>Viridiplantae</taxon>
        <taxon>Chlorophyta</taxon>
        <taxon>core chlorophytes</taxon>
        <taxon>Trebouxiophyceae</taxon>
        <taxon>Chlorellales</taxon>
        <taxon>Chlorellaceae</taxon>
        <taxon>Prototheca</taxon>
    </lineage>
</organism>
<dbReference type="InterPro" id="IPR040911">
    <property type="entry name" value="Exostosin_GT47"/>
</dbReference>
<dbReference type="Proteomes" id="UP001255856">
    <property type="component" value="Unassembled WGS sequence"/>
</dbReference>
<feature type="domain" description="Exostosin GT47" evidence="4">
    <location>
        <begin position="10"/>
        <end position="193"/>
    </location>
</feature>
<keyword evidence="3" id="KW-0333">Golgi apparatus</keyword>
<evidence type="ECO:0000313" key="6">
    <source>
        <dbReference type="Proteomes" id="UP001255856"/>
    </source>
</evidence>
<keyword evidence="6" id="KW-1185">Reference proteome</keyword>
<dbReference type="GO" id="GO:0016757">
    <property type="term" value="F:glycosyltransferase activity"/>
    <property type="evidence" value="ECO:0007669"/>
    <property type="project" value="InterPro"/>
</dbReference>
<dbReference type="GO" id="GO:0000139">
    <property type="term" value="C:Golgi membrane"/>
    <property type="evidence" value="ECO:0007669"/>
    <property type="project" value="UniProtKB-SubCell"/>
</dbReference>